<dbReference type="Proteomes" id="UP000887566">
    <property type="component" value="Unplaced"/>
</dbReference>
<feature type="domain" description="Lipid-binding serum glycoprotein N-terminal" evidence="2">
    <location>
        <begin position="41"/>
        <end position="205"/>
    </location>
</feature>
<proteinExistence type="predicted"/>
<evidence type="ECO:0000313" key="4">
    <source>
        <dbReference type="WBParaSite" id="PSAMB.scaffold2527size22719.g18139.t1"/>
    </source>
</evidence>
<dbReference type="Gene3D" id="3.15.10.10">
    <property type="entry name" value="Bactericidal permeability-increasing protein, domain 1"/>
    <property type="match status" value="1"/>
</dbReference>
<dbReference type="PANTHER" id="PTHR10504">
    <property type="entry name" value="BACTERICIDAL PERMEABILITY-INCREASING BPI PROTEIN-RELATED"/>
    <property type="match status" value="1"/>
</dbReference>
<dbReference type="SUPFAM" id="SSF55394">
    <property type="entry name" value="Bactericidal permeability-increasing protein, BPI"/>
    <property type="match status" value="1"/>
</dbReference>
<dbReference type="PANTHER" id="PTHR10504:SF131">
    <property type="entry name" value="BPI2 DOMAIN-CONTAINING PROTEIN"/>
    <property type="match status" value="1"/>
</dbReference>
<protein>
    <submittedName>
        <fullName evidence="4">Lipid-binding serum glycoprotein N-terminal domain-containing protein</fullName>
    </submittedName>
</protein>
<name>A0A914VV11_9BILA</name>
<dbReference type="WBParaSite" id="PSAMB.scaffold2527size22719.g18139.t1">
    <property type="protein sequence ID" value="PSAMB.scaffold2527size22719.g18139.t1"/>
    <property type="gene ID" value="PSAMB.scaffold2527size22719.g18139"/>
</dbReference>
<dbReference type="GO" id="GO:0008289">
    <property type="term" value="F:lipid binding"/>
    <property type="evidence" value="ECO:0007669"/>
    <property type="project" value="InterPro"/>
</dbReference>
<dbReference type="InterPro" id="IPR017943">
    <property type="entry name" value="Bactericidal_perm-incr_a/b_dom"/>
</dbReference>
<dbReference type="InterPro" id="IPR017942">
    <property type="entry name" value="Lipid-bd_serum_glycop_N"/>
</dbReference>
<accession>A0A914VV11</accession>
<dbReference type="Pfam" id="PF01273">
    <property type="entry name" value="LBP_BPI_CETP"/>
    <property type="match status" value="1"/>
</dbReference>
<evidence type="ECO:0000259" key="2">
    <source>
        <dbReference type="Pfam" id="PF01273"/>
    </source>
</evidence>
<dbReference type="AlphaFoldDB" id="A0A914VV11"/>
<sequence length="240" mass="26308">MHRLLHSFAFVFIVSFANITASPLQNSSDDLTLTDGALETAQYVGVQIINELISTVRGFSSTHKILRSGIDGTVKVHDVVARVTRVPDVSVQLKAASMVLLEFNNLDIAMDGKFAGTAGWFSTNGVVHGDMKNMKIVVQSSIVRMPNGQIVVKMDECQTVVGQSKFTIKAQGMLGSLAKNFEGPLNKDVAVKLPNMMCEGLKQIIDKRGLQLFARLLKAPTDKAVKKTEKTETFIKKFKH</sequence>
<reference evidence="4" key="1">
    <citation type="submission" date="2022-11" db="UniProtKB">
        <authorList>
            <consortium name="WormBaseParasite"/>
        </authorList>
    </citation>
    <scope>IDENTIFICATION</scope>
</reference>
<dbReference type="GO" id="GO:0005615">
    <property type="term" value="C:extracellular space"/>
    <property type="evidence" value="ECO:0007669"/>
    <property type="project" value="TreeGrafter"/>
</dbReference>
<feature type="signal peptide" evidence="1">
    <location>
        <begin position="1"/>
        <end position="21"/>
    </location>
</feature>
<keyword evidence="3" id="KW-1185">Reference proteome</keyword>
<dbReference type="InterPro" id="IPR032942">
    <property type="entry name" value="BPI/LBP/Plunc"/>
</dbReference>
<feature type="chain" id="PRO_5037021513" evidence="1">
    <location>
        <begin position="22"/>
        <end position="240"/>
    </location>
</feature>
<organism evidence="3 4">
    <name type="scientific">Plectus sambesii</name>
    <dbReference type="NCBI Taxonomy" id="2011161"/>
    <lineage>
        <taxon>Eukaryota</taxon>
        <taxon>Metazoa</taxon>
        <taxon>Ecdysozoa</taxon>
        <taxon>Nematoda</taxon>
        <taxon>Chromadorea</taxon>
        <taxon>Plectida</taxon>
        <taxon>Plectina</taxon>
        <taxon>Plectoidea</taxon>
        <taxon>Plectidae</taxon>
        <taxon>Plectus</taxon>
    </lineage>
</organism>
<evidence type="ECO:0000256" key="1">
    <source>
        <dbReference type="SAM" id="SignalP"/>
    </source>
</evidence>
<evidence type="ECO:0000313" key="3">
    <source>
        <dbReference type="Proteomes" id="UP000887566"/>
    </source>
</evidence>
<keyword evidence="1" id="KW-0732">Signal</keyword>